<accession>A0A0S4TX23</accession>
<gene>
    <name evidence="1" type="ORF">RUN39_v1_780034</name>
</gene>
<dbReference type="SUPFAM" id="SSF160631">
    <property type="entry name" value="SMI1/KNR4-like"/>
    <property type="match status" value="1"/>
</dbReference>
<dbReference type="InterPro" id="IPR037883">
    <property type="entry name" value="Knr4/Smi1-like_sf"/>
</dbReference>
<name>A0A0S4TX23_RALSL</name>
<dbReference type="EMBL" id="LN899819">
    <property type="protein sequence ID" value="CUV14405.1"/>
    <property type="molecule type" value="Genomic_DNA"/>
</dbReference>
<dbReference type="AlphaFoldDB" id="A0A0S4TX23"/>
<proteinExistence type="predicted"/>
<protein>
    <recommendedName>
        <fullName evidence="2">Knr4/Smi1-like domain-containing protein</fullName>
    </recommendedName>
</protein>
<sequence length="152" mass="17673">MSMNIDTFAKTVLSASRKGLFRRRSVFKAYARVLPDELRSLERKIGIPVPTYLCDWLLAVGYGDIDEELSFREEWFSPIETGQLKGGARFAQDILGNFYAFDSSGHIYFLSRSEPVFAAMSKDFLEFVGELIRRDYKLGEWIDTLETQRYEW</sequence>
<reference evidence="1" key="1">
    <citation type="submission" date="2015-10" db="EMBL/GenBank/DDBJ databases">
        <authorList>
            <person name="Gilbert D.G."/>
        </authorList>
    </citation>
    <scope>NUCLEOTIDE SEQUENCE</scope>
    <source>
        <strain evidence="1">Phyl III-seqv23</strain>
    </source>
</reference>
<organism evidence="1">
    <name type="scientific">Ralstonia solanacearum</name>
    <name type="common">Pseudomonas solanacearum</name>
    <dbReference type="NCBI Taxonomy" id="305"/>
    <lineage>
        <taxon>Bacteria</taxon>
        <taxon>Pseudomonadati</taxon>
        <taxon>Pseudomonadota</taxon>
        <taxon>Betaproteobacteria</taxon>
        <taxon>Burkholderiales</taxon>
        <taxon>Burkholderiaceae</taxon>
        <taxon>Ralstonia</taxon>
        <taxon>Ralstonia solanacearum species complex</taxon>
    </lineage>
</organism>
<evidence type="ECO:0008006" key="2">
    <source>
        <dbReference type="Google" id="ProtNLM"/>
    </source>
</evidence>
<evidence type="ECO:0000313" key="1">
    <source>
        <dbReference type="EMBL" id="CUV14405.1"/>
    </source>
</evidence>